<dbReference type="EMBL" id="VLLB01000005">
    <property type="protein sequence ID" value="TWI64373.1"/>
    <property type="molecule type" value="Genomic_DNA"/>
</dbReference>
<proteinExistence type="predicted"/>
<sequence>MNSDAKPIHITLQGKGGVGKSLAATLLAQYLVDKGVQVDCYDTDPVNDTFSQYAALNVARCEILRTASDINPRVFDGLIKALLGSDRVTVIDNGAATFVPLMAYMVENRVVELLQASARPVILHSVLAGGQAFADTCHGLETLLSAYDAPAVVWVNEYFGPVEREGRSFEQSQLYANHAERIRGIVRIGRGNADTFAKDLELMLVRKMTFKEALESEDFHIMPRQRLKMTRDAIFQQLDRIDM</sequence>
<dbReference type="SUPFAM" id="SSF52540">
    <property type="entry name" value="P-loop containing nucleoside triphosphate hydrolases"/>
    <property type="match status" value="1"/>
</dbReference>
<reference evidence="2 3" key="1">
    <citation type="journal article" date="2015" name="Stand. Genomic Sci.">
        <title>Genomic Encyclopedia of Bacterial and Archaeal Type Strains, Phase III: the genomes of soil and plant-associated and newly described type strains.</title>
        <authorList>
            <person name="Whitman W.B."/>
            <person name="Woyke T."/>
            <person name="Klenk H.P."/>
            <person name="Zhou Y."/>
            <person name="Lilburn T.G."/>
            <person name="Beck B.J."/>
            <person name="De Vos P."/>
            <person name="Vandamme P."/>
            <person name="Eisen J.A."/>
            <person name="Garrity G."/>
            <person name="Hugenholtz P."/>
            <person name="Kyrpides N.C."/>
        </authorList>
    </citation>
    <scope>NUCLEOTIDE SEQUENCE [LARGE SCALE GENOMIC DNA]</scope>
    <source>
        <strain evidence="2 3">CGMCC 1.10822</strain>
    </source>
</reference>
<dbReference type="Proteomes" id="UP000318431">
    <property type="component" value="Unassembled WGS sequence"/>
</dbReference>
<organism evidence="2 3">
    <name type="scientific">Pseudoduganella lurida</name>
    <dbReference type="NCBI Taxonomy" id="1036180"/>
    <lineage>
        <taxon>Bacteria</taxon>
        <taxon>Pseudomonadati</taxon>
        <taxon>Pseudomonadota</taxon>
        <taxon>Betaproteobacteria</taxon>
        <taxon>Burkholderiales</taxon>
        <taxon>Oxalobacteraceae</taxon>
        <taxon>Telluria group</taxon>
        <taxon>Pseudoduganella</taxon>
    </lineage>
</organism>
<dbReference type="InterPro" id="IPR002586">
    <property type="entry name" value="CobQ/CobB/MinD/ParA_Nub-bd_dom"/>
</dbReference>
<dbReference type="RefSeq" id="WP_145650031.1">
    <property type="nucleotide sequence ID" value="NZ_VLLB01000005.1"/>
</dbReference>
<feature type="domain" description="CobQ/CobB/MinD/ParA nucleotide binding" evidence="1">
    <location>
        <begin position="13"/>
        <end position="112"/>
    </location>
</feature>
<keyword evidence="3" id="KW-1185">Reference proteome</keyword>
<protein>
    <submittedName>
        <fullName evidence="2">CobQ/CobB/MinD/ParA family nucleotide binding protein</fullName>
    </submittedName>
</protein>
<gene>
    <name evidence="2" type="ORF">IP91_03143</name>
</gene>
<dbReference type="OrthoDB" id="69313at2"/>
<comment type="caution">
    <text evidence="2">The sequence shown here is derived from an EMBL/GenBank/DDBJ whole genome shotgun (WGS) entry which is preliminary data.</text>
</comment>
<name>A0A562R688_9BURK</name>
<evidence type="ECO:0000313" key="3">
    <source>
        <dbReference type="Proteomes" id="UP000318431"/>
    </source>
</evidence>
<evidence type="ECO:0000313" key="2">
    <source>
        <dbReference type="EMBL" id="TWI64373.1"/>
    </source>
</evidence>
<accession>A0A562R688</accession>
<dbReference type="Pfam" id="PF01656">
    <property type="entry name" value="CbiA"/>
    <property type="match status" value="1"/>
</dbReference>
<evidence type="ECO:0000259" key="1">
    <source>
        <dbReference type="Pfam" id="PF01656"/>
    </source>
</evidence>
<dbReference type="AlphaFoldDB" id="A0A562R688"/>
<dbReference type="InterPro" id="IPR027417">
    <property type="entry name" value="P-loop_NTPase"/>
</dbReference>
<dbReference type="Gene3D" id="3.40.50.300">
    <property type="entry name" value="P-loop containing nucleotide triphosphate hydrolases"/>
    <property type="match status" value="1"/>
</dbReference>